<proteinExistence type="predicted"/>
<dbReference type="RefSeq" id="WP_169798613.1">
    <property type="nucleotide sequence ID" value="NZ_JAUSVM010000001.1"/>
</dbReference>
<dbReference type="EMBL" id="JAUSVM010000001">
    <property type="protein sequence ID" value="MDQ0425559.1"/>
    <property type="molecule type" value="Genomic_DNA"/>
</dbReference>
<evidence type="ECO:0000313" key="1">
    <source>
        <dbReference type="EMBL" id="MDQ0425559.1"/>
    </source>
</evidence>
<evidence type="ECO:0000313" key="2">
    <source>
        <dbReference type="Proteomes" id="UP001240250"/>
    </source>
</evidence>
<dbReference type="InterPro" id="IPR008306">
    <property type="entry name" value="UCP018008"/>
</dbReference>
<comment type="caution">
    <text evidence="1">The sequence shown here is derived from an EMBL/GenBank/DDBJ whole genome shotgun (WGS) entry which is preliminary data.</text>
</comment>
<gene>
    <name evidence="1" type="ORF">JO380_001940</name>
</gene>
<protein>
    <submittedName>
        <fullName evidence="1">RNase H-like nuclease</fullName>
    </submittedName>
</protein>
<accession>A0ABU0GKU4</accession>
<dbReference type="Pfam" id="PF04250">
    <property type="entry name" value="DUF429"/>
    <property type="match status" value="1"/>
</dbReference>
<organism evidence="1 2">
    <name type="scientific">Cellulomonas iranensis</name>
    <dbReference type="NCBI Taxonomy" id="76862"/>
    <lineage>
        <taxon>Bacteria</taxon>
        <taxon>Bacillati</taxon>
        <taxon>Actinomycetota</taxon>
        <taxon>Actinomycetes</taxon>
        <taxon>Micrococcales</taxon>
        <taxon>Cellulomonadaceae</taxon>
        <taxon>Cellulomonas</taxon>
    </lineage>
</organism>
<dbReference type="PIRSF" id="PIRSF018008">
    <property type="entry name" value="UCP018008"/>
    <property type="match status" value="1"/>
</dbReference>
<reference evidence="1 2" key="1">
    <citation type="submission" date="2023-07" db="EMBL/GenBank/DDBJ databases">
        <title>Sequencing the genomes of 1000 actinobacteria strains.</title>
        <authorList>
            <person name="Klenk H.-P."/>
        </authorList>
    </citation>
    <scope>NUCLEOTIDE SEQUENCE [LARGE SCALE GENOMIC DNA]</scope>
    <source>
        <strain evidence="1 2">DSM 14785</strain>
    </source>
</reference>
<sequence>MSRAGTVRDEPRRYVGLDLAWGRTARTGVAVLDGAGRLVHSSSVRTDDEIDAVLDRHTSGRDVVVAVDAPLVVPNLTGRRLGEALVTRHFGRFHAGAHPSNRGRPHMDPPRAETLAQRHGWCVDPDVRPAPGVSVAIEVYPHPAMVVLFGLPRVLPYKAKQGRPLQVRQTAWAQLLDHVEDVMGDALGLGDDARWASIRAEVGGAARAAALERVEDEVDAIVCAYLACLWGTQRERMVVLGTVGEGYVVVPGLPDPTS</sequence>
<keyword evidence="2" id="KW-1185">Reference proteome</keyword>
<dbReference type="Proteomes" id="UP001240250">
    <property type="component" value="Unassembled WGS sequence"/>
</dbReference>
<name>A0ABU0GKU4_9CELL</name>
<dbReference type="InterPro" id="IPR007362">
    <property type="entry name" value="DUF429"/>
</dbReference>